<dbReference type="AlphaFoldDB" id="A0A392NZZ7"/>
<reference evidence="1 2" key="1">
    <citation type="journal article" date="2018" name="Front. Plant Sci.">
        <title>Red Clover (Trifolium pratense) and Zigzag Clover (T. medium) - A Picture of Genomic Similarities and Differences.</title>
        <authorList>
            <person name="Dluhosova J."/>
            <person name="Istvanek J."/>
            <person name="Nedelnik J."/>
            <person name="Repkova J."/>
        </authorList>
    </citation>
    <scope>NUCLEOTIDE SEQUENCE [LARGE SCALE GENOMIC DNA]</scope>
    <source>
        <strain evidence="2">cv. 10/8</strain>
        <tissue evidence="1">Leaf</tissue>
    </source>
</reference>
<comment type="caution">
    <text evidence="1">The sequence shown here is derived from an EMBL/GenBank/DDBJ whole genome shotgun (WGS) entry which is preliminary data.</text>
</comment>
<keyword evidence="2" id="KW-1185">Reference proteome</keyword>
<proteinExistence type="predicted"/>
<evidence type="ECO:0000313" key="2">
    <source>
        <dbReference type="Proteomes" id="UP000265520"/>
    </source>
</evidence>
<evidence type="ECO:0000313" key="1">
    <source>
        <dbReference type="EMBL" id="MCI05034.1"/>
    </source>
</evidence>
<accession>A0A392NZZ7</accession>
<sequence length="60" mass="6667">MHESVPAHCRVLDLTKKGRLIKLCGGSWLFMEAQVDVRLAPLERQARGEHTSGNNYDSSG</sequence>
<name>A0A392NZZ7_9FABA</name>
<organism evidence="1 2">
    <name type="scientific">Trifolium medium</name>
    <dbReference type="NCBI Taxonomy" id="97028"/>
    <lineage>
        <taxon>Eukaryota</taxon>
        <taxon>Viridiplantae</taxon>
        <taxon>Streptophyta</taxon>
        <taxon>Embryophyta</taxon>
        <taxon>Tracheophyta</taxon>
        <taxon>Spermatophyta</taxon>
        <taxon>Magnoliopsida</taxon>
        <taxon>eudicotyledons</taxon>
        <taxon>Gunneridae</taxon>
        <taxon>Pentapetalae</taxon>
        <taxon>rosids</taxon>
        <taxon>fabids</taxon>
        <taxon>Fabales</taxon>
        <taxon>Fabaceae</taxon>
        <taxon>Papilionoideae</taxon>
        <taxon>50 kb inversion clade</taxon>
        <taxon>NPAAA clade</taxon>
        <taxon>Hologalegina</taxon>
        <taxon>IRL clade</taxon>
        <taxon>Trifolieae</taxon>
        <taxon>Trifolium</taxon>
    </lineage>
</organism>
<gene>
    <name evidence="1" type="ORF">A2U01_0026083</name>
</gene>
<dbReference type="EMBL" id="LXQA010057337">
    <property type="protein sequence ID" value="MCI05034.1"/>
    <property type="molecule type" value="Genomic_DNA"/>
</dbReference>
<dbReference type="Proteomes" id="UP000265520">
    <property type="component" value="Unassembled WGS sequence"/>
</dbReference>
<protein>
    <submittedName>
        <fullName evidence="1">Uncharacterized protein</fullName>
    </submittedName>
</protein>